<dbReference type="AlphaFoldDB" id="A0A5E4V7Z5"/>
<dbReference type="Proteomes" id="UP000383971">
    <property type="component" value="Unassembled WGS sequence"/>
</dbReference>
<organism evidence="1 2">
    <name type="scientific">Pandoraea communis</name>
    <dbReference type="NCBI Taxonomy" id="2508297"/>
    <lineage>
        <taxon>Bacteria</taxon>
        <taxon>Pseudomonadati</taxon>
        <taxon>Pseudomonadota</taxon>
        <taxon>Betaproteobacteria</taxon>
        <taxon>Burkholderiales</taxon>
        <taxon>Burkholderiaceae</taxon>
        <taxon>Pandoraea</taxon>
    </lineage>
</organism>
<evidence type="ECO:0000313" key="2">
    <source>
        <dbReference type="Proteomes" id="UP000383971"/>
    </source>
</evidence>
<proteinExistence type="predicted"/>
<evidence type="ECO:0000313" key="1">
    <source>
        <dbReference type="EMBL" id="VVE07165.1"/>
    </source>
</evidence>
<accession>A0A5E4V7Z5</accession>
<name>A0A5E4V7Z5_9BURK</name>
<protein>
    <submittedName>
        <fullName evidence="1">Uncharacterized protein</fullName>
    </submittedName>
</protein>
<gene>
    <name evidence="1" type="ORF">PCO31111_02458</name>
</gene>
<keyword evidence="2" id="KW-1185">Reference proteome</keyword>
<reference evidence="1 2" key="1">
    <citation type="submission" date="2019-08" db="EMBL/GenBank/DDBJ databases">
        <authorList>
            <person name="Peeters C."/>
        </authorList>
    </citation>
    <scope>NUCLEOTIDE SEQUENCE [LARGE SCALE GENOMIC DNA]</scope>
    <source>
        <strain evidence="1 2">LMG 31111</strain>
    </source>
</reference>
<sequence length="70" mass="7970">MAKQVSINSGVVFGTLKAAKEYFDHIYEVTPCGALLSEPNRTDVLDIHRRYRFATGWSTKKCYRCHNSMG</sequence>
<dbReference type="EMBL" id="CABPSE010000007">
    <property type="protein sequence ID" value="VVE07165.1"/>
    <property type="molecule type" value="Genomic_DNA"/>
</dbReference>